<dbReference type="RefSeq" id="WP_091614649.1">
    <property type="nucleotide sequence ID" value="NZ_FMCX01000010.1"/>
</dbReference>
<gene>
    <name evidence="2" type="ORF">GA0070564_110124</name>
</gene>
<name>A0A1C5AHD2_9ACTN</name>
<dbReference type="InterPro" id="IPR048667">
    <property type="entry name" value="Imm5-like"/>
</dbReference>
<reference evidence="3" key="1">
    <citation type="submission" date="2016-06" db="EMBL/GenBank/DDBJ databases">
        <authorList>
            <person name="Varghese N."/>
            <person name="Submissions Spin"/>
        </authorList>
    </citation>
    <scope>NUCLEOTIDE SEQUENCE [LARGE SCALE GENOMIC DNA]</scope>
    <source>
        <strain evidence="3">DSM 44830</strain>
    </source>
</reference>
<dbReference type="AlphaFoldDB" id="A0A1C5AHD2"/>
<evidence type="ECO:0000259" key="1">
    <source>
        <dbReference type="Pfam" id="PF21805"/>
    </source>
</evidence>
<accession>A0A1C5AHD2</accession>
<keyword evidence="3" id="KW-1185">Reference proteome</keyword>
<protein>
    <recommendedName>
        <fullName evidence="1">Imm-5-like domain-containing protein</fullName>
    </recommendedName>
</protein>
<dbReference type="Pfam" id="PF21805">
    <property type="entry name" value="Imm5_like"/>
    <property type="match status" value="1"/>
</dbReference>
<dbReference type="EMBL" id="FMCX01000010">
    <property type="protein sequence ID" value="SCF44662.1"/>
    <property type="molecule type" value="Genomic_DNA"/>
</dbReference>
<sequence>MTGEVPLSPDDLREVARYAAQCAQEVLSIFEATHPGDRRPRAAVEAAWTFAHGARRTNLQRTTAWAAHRAAQEAATEAAREAARAAGHAAGAAYLHPLAKATQVGHILGAGAYAARAAELAASGDRTVGERWIEQARRRATPALVAVLGRYPAAPVGGGRVAELMSALDASLRPS</sequence>
<dbReference type="OrthoDB" id="166981at2"/>
<dbReference type="Proteomes" id="UP000199504">
    <property type="component" value="Unassembled WGS sequence"/>
</dbReference>
<proteinExistence type="predicted"/>
<organism evidence="2 3">
    <name type="scientific">Micromonospora mirobrigensis</name>
    <dbReference type="NCBI Taxonomy" id="262898"/>
    <lineage>
        <taxon>Bacteria</taxon>
        <taxon>Bacillati</taxon>
        <taxon>Actinomycetota</taxon>
        <taxon>Actinomycetes</taxon>
        <taxon>Micromonosporales</taxon>
        <taxon>Micromonosporaceae</taxon>
        <taxon>Micromonospora</taxon>
    </lineage>
</organism>
<evidence type="ECO:0000313" key="2">
    <source>
        <dbReference type="EMBL" id="SCF44662.1"/>
    </source>
</evidence>
<feature type="domain" description="Imm-5-like" evidence="1">
    <location>
        <begin position="9"/>
        <end position="130"/>
    </location>
</feature>
<evidence type="ECO:0000313" key="3">
    <source>
        <dbReference type="Proteomes" id="UP000199504"/>
    </source>
</evidence>
<dbReference type="STRING" id="262898.GA0070564_110124"/>